<reference evidence="6" key="1">
    <citation type="submission" date="2020-05" db="EMBL/GenBank/DDBJ databases">
        <title>Mycena genomes resolve the evolution of fungal bioluminescence.</title>
        <authorList>
            <person name="Tsai I.J."/>
        </authorList>
    </citation>
    <scope>NUCLEOTIDE SEQUENCE</scope>
    <source>
        <strain evidence="6">171206Taipei</strain>
    </source>
</reference>
<dbReference type="Pfam" id="PF14737">
    <property type="entry name" value="DUF4470"/>
    <property type="match status" value="1"/>
</dbReference>
<dbReference type="InterPro" id="IPR024119">
    <property type="entry name" value="TF_DEAF-1"/>
</dbReference>
<evidence type="ECO:0000259" key="5">
    <source>
        <dbReference type="PROSITE" id="PS50865"/>
    </source>
</evidence>
<keyword evidence="3" id="KW-0862">Zinc</keyword>
<dbReference type="GeneID" id="59343508"/>
<dbReference type="PROSITE" id="PS01360">
    <property type="entry name" value="ZF_MYND_1"/>
    <property type="match status" value="1"/>
</dbReference>
<evidence type="ECO:0000313" key="6">
    <source>
        <dbReference type="EMBL" id="KAF7306265.1"/>
    </source>
</evidence>
<accession>A0A8H6SYJ0</accession>
<comment type="caution">
    <text evidence="6">The sequence shown here is derived from an EMBL/GenBank/DDBJ whole genome shotgun (WGS) entry which is preliminary data.</text>
</comment>
<keyword evidence="2 4" id="KW-0863">Zinc-finger</keyword>
<dbReference type="PANTHER" id="PTHR10237">
    <property type="entry name" value="DEFORMED EPIDERMAL AUTOREGULATORY FACTOR 1 HOMOLOG SUPPRESSIN"/>
    <property type="match status" value="1"/>
</dbReference>
<dbReference type="GO" id="GO:0005634">
    <property type="term" value="C:nucleus"/>
    <property type="evidence" value="ECO:0007669"/>
    <property type="project" value="TreeGrafter"/>
</dbReference>
<evidence type="ECO:0000256" key="1">
    <source>
        <dbReference type="ARBA" id="ARBA00022723"/>
    </source>
</evidence>
<dbReference type="InterPro" id="IPR002893">
    <property type="entry name" value="Znf_MYND"/>
</dbReference>
<dbReference type="PANTHER" id="PTHR10237:SF14">
    <property type="entry name" value="MYND-TYPE DOMAIN-CONTAINING PROTEIN"/>
    <property type="match status" value="1"/>
</dbReference>
<evidence type="ECO:0000256" key="2">
    <source>
        <dbReference type="ARBA" id="ARBA00022771"/>
    </source>
</evidence>
<organism evidence="6 7">
    <name type="scientific">Mycena indigotica</name>
    <dbReference type="NCBI Taxonomy" id="2126181"/>
    <lineage>
        <taxon>Eukaryota</taxon>
        <taxon>Fungi</taxon>
        <taxon>Dikarya</taxon>
        <taxon>Basidiomycota</taxon>
        <taxon>Agaricomycotina</taxon>
        <taxon>Agaricomycetes</taxon>
        <taxon>Agaricomycetidae</taxon>
        <taxon>Agaricales</taxon>
        <taxon>Marasmiineae</taxon>
        <taxon>Mycenaceae</taxon>
        <taxon>Mycena</taxon>
    </lineage>
</organism>
<proteinExistence type="predicted"/>
<evidence type="ECO:0000256" key="3">
    <source>
        <dbReference type="ARBA" id="ARBA00022833"/>
    </source>
</evidence>
<dbReference type="AlphaFoldDB" id="A0A8H6SYJ0"/>
<dbReference type="Proteomes" id="UP000636479">
    <property type="component" value="Unassembled WGS sequence"/>
</dbReference>
<dbReference type="EMBL" id="JACAZF010000004">
    <property type="protein sequence ID" value="KAF7306265.1"/>
    <property type="molecule type" value="Genomic_DNA"/>
</dbReference>
<name>A0A8H6SYJ0_9AGAR</name>
<dbReference type="RefSeq" id="XP_037221284.1">
    <property type="nucleotide sequence ID" value="XM_037360992.1"/>
</dbReference>
<dbReference type="GO" id="GO:0008270">
    <property type="term" value="F:zinc ion binding"/>
    <property type="evidence" value="ECO:0007669"/>
    <property type="project" value="UniProtKB-KW"/>
</dbReference>
<dbReference type="Pfam" id="PF01753">
    <property type="entry name" value="zf-MYND"/>
    <property type="match status" value="1"/>
</dbReference>
<dbReference type="InterPro" id="IPR027974">
    <property type="entry name" value="DUF4470"/>
</dbReference>
<evidence type="ECO:0000256" key="4">
    <source>
        <dbReference type="PROSITE-ProRule" id="PRU00134"/>
    </source>
</evidence>
<dbReference type="SUPFAM" id="SSF144232">
    <property type="entry name" value="HIT/MYND zinc finger-like"/>
    <property type="match status" value="1"/>
</dbReference>
<protein>
    <submittedName>
        <fullName evidence="6">MYND-type domain-containing protein</fullName>
    </submittedName>
</protein>
<feature type="domain" description="MYND-type" evidence="5">
    <location>
        <begin position="1077"/>
        <end position="1116"/>
    </location>
</feature>
<dbReference type="GO" id="GO:0000981">
    <property type="term" value="F:DNA-binding transcription factor activity, RNA polymerase II-specific"/>
    <property type="evidence" value="ECO:0007669"/>
    <property type="project" value="TreeGrafter"/>
</dbReference>
<keyword evidence="1" id="KW-0479">Metal-binding</keyword>
<sequence length="1118" mass="124551">MARPLTFRNRAFHPISDSGPATSLLRDVAPEPSVNILALGCGDIRNVLYTIYSESKNLNRKLDFTFCDIEPAVLSKTSQLALAFLKYFTARNIILLTMILDNVDIDTIWNLFLHIYIDQKTLDGLVLHCNKLLQLSTHNDWAASDYGKSIHIGSEHTFDEFRLHLVLYTQMNDLPVTRLAALKADFKELSHSEAAVILQTVTLYPKEVSDTCFDLFKAYWTVGTTFSDPTDISAATLLNPTFVYSAAGQAAQISPTTNPISPFHFTELFVKGKPTVREMLETAKAQLVAWSSAFRVAIQSHDSSLVIRFITSDALALCRTIASGKSTISLPVSQWRSGVVQLDHDLPSSFHVVDTSSISDHLGILNILAVAIPLLPEDGVLYTDTVIPVGGKLEVAKEFIELLHGDVDTMSFLFGVHPVDHLSGFSSRTFTISGRGFAQFTTWKRPASVDSIAGSVPVIWDGRMLGRLLFGLYNRIFSLEDTIDWTNFRINHQAFKRSLKLGNRLPYTRESFVLMLQSIRGNFCIPDSTWTLVMEEFCNQPRSFGFDNASINEFKALLHVKGLYSHPALNTNPPQRVGPFASWIEVPLVVRIYLVVPLEKVQIVRQLAENTSDPLFQCRVHDAVSASMFNSVDAFFGTIEDIGTESQPMVIPQPGPFGSSPFVLSFLICAADLHRDNLHVSFHPRHSFGSLQYSFSLLGPHQEIFSAKLSDKRHVHIVPYDYWLPKMSNSLSSTAQITRPVLDDKCESLRGLSTQIQITDHDAQRLALGIVPEVLQTSPRSLKVSIEDHSYDAHFPVPVRGSFSKVTRRQDLAHIQLFVPPSRALPDFGLHGNPFPTVGHQSGLHSWNLSRLNLSQCPSIGVSDSTTTWCENRFTRMVSKRELSSQQSTDIPAFIKAKGLLGFILSSTSGVNRNTSSKIFEISEAETDKLKLVVLVDGLKLDLPSDSFFADVYVLDVEQASHGQLGPAAGQGEALSVYNKLKATTLSNLTPLPLSMRKHDLIMWKQMIQALTECSRSWTHLPYCIAQERHKACNCGRGQDVAAVKENPKWAPLAPFLTRVALPIIFPVPVLEAMESCSVCEEGGKPNLLRCSRCTRVFYCSQECQRKDWKEHKPDCKA</sequence>
<evidence type="ECO:0000313" key="7">
    <source>
        <dbReference type="Proteomes" id="UP000636479"/>
    </source>
</evidence>
<dbReference type="Gene3D" id="6.10.140.2220">
    <property type="match status" value="1"/>
</dbReference>
<dbReference type="CDD" id="cd23020">
    <property type="entry name" value="zf-HIT"/>
    <property type="match status" value="1"/>
</dbReference>
<dbReference type="PROSITE" id="PS50865">
    <property type="entry name" value="ZF_MYND_2"/>
    <property type="match status" value="1"/>
</dbReference>
<keyword evidence="7" id="KW-1185">Reference proteome</keyword>
<dbReference type="OrthoDB" id="432970at2759"/>
<gene>
    <name evidence="6" type="ORF">MIND_00417300</name>
</gene>